<dbReference type="Gene3D" id="1.20.1250.20">
    <property type="entry name" value="MFS general substrate transporter like domains"/>
    <property type="match status" value="2"/>
</dbReference>
<dbReference type="OrthoDB" id="422206at2759"/>
<reference evidence="7" key="1">
    <citation type="submission" date="2021-11" db="EMBL/GenBank/DDBJ databases">
        <authorList>
            <consortium name="Genoscope - CEA"/>
            <person name="William W."/>
        </authorList>
    </citation>
    <scope>NUCLEOTIDE SEQUENCE</scope>
</reference>
<feature type="transmembrane region" description="Helical" evidence="6">
    <location>
        <begin position="304"/>
        <end position="324"/>
    </location>
</feature>
<evidence type="ECO:0000256" key="2">
    <source>
        <dbReference type="ARBA" id="ARBA00022692"/>
    </source>
</evidence>
<feature type="transmembrane region" description="Helical" evidence="6">
    <location>
        <begin position="272"/>
        <end position="292"/>
    </location>
</feature>
<feature type="transmembrane region" description="Helical" evidence="6">
    <location>
        <begin position="237"/>
        <end position="260"/>
    </location>
</feature>
<dbReference type="PANTHER" id="PTHR10924">
    <property type="entry name" value="MAJOR FACILITATOR SUPERFAMILY PROTEIN-RELATED"/>
    <property type="match status" value="1"/>
</dbReference>
<keyword evidence="4 6" id="KW-0472">Membrane</keyword>
<keyword evidence="2 6" id="KW-0812">Transmembrane</keyword>
<dbReference type="PANTHER" id="PTHR10924:SF6">
    <property type="entry name" value="SOLUTE CARRIER FAMILY 49 MEMBER A3"/>
    <property type="match status" value="1"/>
</dbReference>
<comment type="caution">
    <text evidence="7">The sequence shown here is derived from an EMBL/GenBank/DDBJ whole genome shotgun (WGS) entry which is preliminary data.</text>
</comment>
<evidence type="ECO:0000313" key="7">
    <source>
        <dbReference type="EMBL" id="CAH0369591.1"/>
    </source>
</evidence>
<dbReference type="Pfam" id="PF07690">
    <property type="entry name" value="MFS_1"/>
    <property type="match status" value="1"/>
</dbReference>
<feature type="region of interest" description="Disordered" evidence="5">
    <location>
        <begin position="1"/>
        <end position="39"/>
    </location>
</feature>
<feature type="transmembrane region" description="Helical" evidence="6">
    <location>
        <begin position="501"/>
        <end position="519"/>
    </location>
</feature>
<keyword evidence="8" id="KW-1185">Reference proteome</keyword>
<evidence type="ECO:0000256" key="1">
    <source>
        <dbReference type="ARBA" id="ARBA00004141"/>
    </source>
</evidence>
<accession>A0A8J2SFA9</accession>
<feature type="transmembrane region" description="Helical" evidence="6">
    <location>
        <begin position="192"/>
        <end position="217"/>
    </location>
</feature>
<feature type="transmembrane region" description="Helical" evidence="6">
    <location>
        <begin position="164"/>
        <end position="180"/>
    </location>
</feature>
<evidence type="ECO:0000256" key="3">
    <source>
        <dbReference type="ARBA" id="ARBA00022989"/>
    </source>
</evidence>
<name>A0A8J2SFA9_9STRA</name>
<feature type="region of interest" description="Disordered" evidence="5">
    <location>
        <begin position="632"/>
        <end position="656"/>
    </location>
</feature>
<dbReference type="GO" id="GO:0022857">
    <property type="term" value="F:transmembrane transporter activity"/>
    <property type="evidence" value="ECO:0007669"/>
    <property type="project" value="InterPro"/>
</dbReference>
<dbReference type="SUPFAM" id="SSF103473">
    <property type="entry name" value="MFS general substrate transporter"/>
    <property type="match status" value="1"/>
</dbReference>
<dbReference type="InterPro" id="IPR049680">
    <property type="entry name" value="FLVCR1-2_SLC49-like"/>
</dbReference>
<evidence type="ECO:0000256" key="4">
    <source>
        <dbReference type="ARBA" id="ARBA00023136"/>
    </source>
</evidence>
<comment type="subcellular location">
    <subcellularLocation>
        <location evidence="1">Membrane</location>
        <topology evidence="1">Multi-pass membrane protein</topology>
    </subcellularLocation>
</comment>
<feature type="transmembrane region" description="Helical" evidence="6">
    <location>
        <begin position="473"/>
        <end position="495"/>
    </location>
</feature>
<dbReference type="InterPro" id="IPR011701">
    <property type="entry name" value="MFS"/>
</dbReference>
<organism evidence="7 8">
    <name type="scientific">Pelagomonas calceolata</name>
    <dbReference type="NCBI Taxonomy" id="35677"/>
    <lineage>
        <taxon>Eukaryota</taxon>
        <taxon>Sar</taxon>
        <taxon>Stramenopiles</taxon>
        <taxon>Ochrophyta</taxon>
        <taxon>Pelagophyceae</taxon>
        <taxon>Pelagomonadales</taxon>
        <taxon>Pelagomonadaceae</taxon>
        <taxon>Pelagomonas</taxon>
    </lineage>
</organism>
<feature type="transmembrane region" description="Helical" evidence="6">
    <location>
        <begin position="564"/>
        <end position="587"/>
    </location>
</feature>
<dbReference type="AlphaFoldDB" id="A0A8J2SFA9"/>
<feature type="transmembrane region" description="Helical" evidence="6">
    <location>
        <begin position="599"/>
        <end position="618"/>
    </location>
</feature>
<dbReference type="EMBL" id="CAKKNE010000002">
    <property type="protein sequence ID" value="CAH0369591.1"/>
    <property type="molecule type" value="Genomic_DNA"/>
</dbReference>
<feature type="compositionally biased region" description="Polar residues" evidence="5">
    <location>
        <begin position="632"/>
        <end position="644"/>
    </location>
</feature>
<dbReference type="GO" id="GO:0016020">
    <property type="term" value="C:membrane"/>
    <property type="evidence" value="ECO:0007669"/>
    <property type="project" value="UniProtKB-SubCell"/>
</dbReference>
<protein>
    <recommendedName>
        <fullName evidence="9">Major facilitator superfamily (MFS) profile domain-containing protein</fullName>
    </recommendedName>
</protein>
<dbReference type="Proteomes" id="UP000789595">
    <property type="component" value="Unassembled WGS sequence"/>
</dbReference>
<proteinExistence type="predicted"/>
<feature type="transmembrane region" description="Helical" evidence="6">
    <location>
        <begin position="128"/>
        <end position="152"/>
    </location>
</feature>
<evidence type="ECO:0000256" key="6">
    <source>
        <dbReference type="SAM" id="Phobius"/>
    </source>
</evidence>
<dbReference type="InterPro" id="IPR036259">
    <property type="entry name" value="MFS_trans_sf"/>
</dbReference>
<evidence type="ECO:0000313" key="8">
    <source>
        <dbReference type="Proteomes" id="UP000789595"/>
    </source>
</evidence>
<evidence type="ECO:0008006" key="9">
    <source>
        <dbReference type="Google" id="ProtNLM"/>
    </source>
</evidence>
<feature type="compositionally biased region" description="Basic residues" evidence="5">
    <location>
        <begin position="23"/>
        <end position="34"/>
    </location>
</feature>
<keyword evidence="3 6" id="KW-1133">Transmembrane helix</keyword>
<feature type="transmembrane region" description="Helical" evidence="6">
    <location>
        <begin position="531"/>
        <end position="552"/>
    </location>
</feature>
<evidence type="ECO:0000256" key="5">
    <source>
        <dbReference type="SAM" id="MobiDB-lite"/>
    </source>
</evidence>
<sequence length="687" mass="74293">MADEKKDDITAFAKARLQDPSPRKARRQGRHRNSHSTTAVPELWLRVSERRADHFEEDCEVEGDDWYFSGPYSAESSSLRAEAERSPRLDFGGRPSPGYHALLYGALRDGSASPMTPHTIVRVSRRRWLMLAYLSLLALLSDWICFSAAPIAPLVRRNFRVHDAHLVTCFLATNVIFCLLEPSVVKVCGLRVAVVGGALAMALGCLLRSAAAEVAVYEQAYLSDDDDSLSLDMAPGYLVVAGTMLVGAAQPFFQCTPSLLAANWFGESETTLAATLALNSNQLGIALAYAVGAGLVRTDADLALYFRGLAVFGCLLFIGCAAHFRSLPKKAPSLAQMAALKRAKDLEERRRCFDALRRAELGGTPKVVPEKTSSSNLSLLERRVYGKPITHWLVHGRQLGHGALDLGTDLLRSSLRLWSSSGFRGCLIAFVSSIASTNLFSAFLPHLVYEGEGSAVDLGLVAPQKSRHQATRVAALGSAFQVAILLGSLTFGGYVDWSKRYKTATGLAMIGTVVALLFIGDGAVVRQRLDCTVLLLGCLAGPVQPLAAELAVEVTYPEGDENTIVALMQTAGNGISALAVPAFLALQRFYRARTTDYQLRVEYLVLALLNALATGYFLCRVYGEPLKRCAANQSRPASRATTPVENGAEDTPTAELRGRRPSVDFLPIASNQRGVSDGYGSTQKMSL</sequence>
<gene>
    <name evidence="7" type="ORF">PECAL_2P27180</name>
</gene>